<evidence type="ECO:0000313" key="3">
    <source>
        <dbReference type="EMBL" id="PQQ00609.1"/>
    </source>
</evidence>
<name>A0A314Y6X6_PRUYE</name>
<sequence>MEDVSQDLSNMSYMHLVAMVANYLQPKRYMIVLDDVWNVYLWSQIHVALPDGAYGRVMLTTRNEDIASFPFEAGSHVHHVQPLNEKAAWAPFSKKAFSSWPNNCCPPELESIAGDLLVKCQGLPLGIAALGALMSTRRLPSDWMKFSSTLNWELINNPTLDVVKSILLLSFNDLTYRLKHCFLYLCSFPEDYVIDSARLFRLWMAVGLWKELKGLSRKRLLKAT</sequence>
<dbReference type="InterPro" id="IPR002182">
    <property type="entry name" value="NB-ARC"/>
</dbReference>
<dbReference type="PANTHER" id="PTHR23155:SF1205">
    <property type="entry name" value="DISEASE RESISTANCE PROTEIN RPM1"/>
    <property type="match status" value="1"/>
</dbReference>
<dbReference type="PANTHER" id="PTHR23155">
    <property type="entry name" value="DISEASE RESISTANCE PROTEIN RP"/>
    <property type="match status" value="1"/>
</dbReference>
<dbReference type="InterPro" id="IPR027417">
    <property type="entry name" value="P-loop_NTPase"/>
</dbReference>
<dbReference type="STRING" id="2094558.A0A314Y6X6"/>
<dbReference type="SUPFAM" id="SSF52540">
    <property type="entry name" value="P-loop containing nucleoside triphosphate hydrolases"/>
    <property type="match status" value="1"/>
</dbReference>
<feature type="domain" description="NB-ARC" evidence="2">
    <location>
        <begin position="5"/>
        <end position="98"/>
    </location>
</feature>
<protein>
    <submittedName>
        <fullName evidence="3">Disease resistance protein RPM1-like</fullName>
    </submittedName>
</protein>
<evidence type="ECO:0000259" key="2">
    <source>
        <dbReference type="Pfam" id="PF00931"/>
    </source>
</evidence>
<organism evidence="3 4">
    <name type="scientific">Prunus yedoensis var. nudiflora</name>
    <dbReference type="NCBI Taxonomy" id="2094558"/>
    <lineage>
        <taxon>Eukaryota</taxon>
        <taxon>Viridiplantae</taxon>
        <taxon>Streptophyta</taxon>
        <taxon>Embryophyta</taxon>
        <taxon>Tracheophyta</taxon>
        <taxon>Spermatophyta</taxon>
        <taxon>Magnoliopsida</taxon>
        <taxon>eudicotyledons</taxon>
        <taxon>Gunneridae</taxon>
        <taxon>Pentapetalae</taxon>
        <taxon>rosids</taxon>
        <taxon>fabids</taxon>
        <taxon>Rosales</taxon>
        <taxon>Rosaceae</taxon>
        <taxon>Amygdaloideae</taxon>
        <taxon>Amygdaleae</taxon>
        <taxon>Prunus</taxon>
    </lineage>
</organism>
<dbReference type="GO" id="GO:0043531">
    <property type="term" value="F:ADP binding"/>
    <property type="evidence" value="ECO:0007669"/>
    <property type="project" value="InterPro"/>
</dbReference>
<dbReference type="GO" id="GO:0098542">
    <property type="term" value="P:defense response to other organism"/>
    <property type="evidence" value="ECO:0007669"/>
    <property type="project" value="TreeGrafter"/>
</dbReference>
<dbReference type="Gene3D" id="3.40.50.300">
    <property type="entry name" value="P-loop containing nucleotide triphosphate hydrolases"/>
    <property type="match status" value="1"/>
</dbReference>
<evidence type="ECO:0000256" key="1">
    <source>
        <dbReference type="ARBA" id="ARBA00022737"/>
    </source>
</evidence>
<evidence type="ECO:0000313" key="4">
    <source>
        <dbReference type="Proteomes" id="UP000250321"/>
    </source>
</evidence>
<accession>A0A314Y6X6</accession>
<dbReference type="InterPro" id="IPR044974">
    <property type="entry name" value="Disease_R_plants"/>
</dbReference>
<comment type="caution">
    <text evidence="3">The sequence shown here is derived from an EMBL/GenBank/DDBJ whole genome shotgun (WGS) entry which is preliminary data.</text>
</comment>
<dbReference type="EMBL" id="PJQY01001675">
    <property type="protein sequence ID" value="PQQ00609.1"/>
    <property type="molecule type" value="Genomic_DNA"/>
</dbReference>
<dbReference type="OrthoDB" id="1194567at2759"/>
<dbReference type="Gene3D" id="1.10.8.430">
    <property type="entry name" value="Helical domain of apoptotic protease-activating factors"/>
    <property type="match status" value="1"/>
</dbReference>
<dbReference type="Pfam" id="PF00931">
    <property type="entry name" value="NB-ARC"/>
    <property type="match status" value="1"/>
</dbReference>
<gene>
    <name evidence="3" type="ORF">Pyn_34800</name>
</gene>
<dbReference type="AlphaFoldDB" id="A0A314Y6X6"/>
<keyword evidence="4" id="KW-1185">Reference proteome</keyword>
<dbReference type="Proteomes" id="UP000250321">
    <property type="component" value="Unassembled WGS sequence"/>
</dbReference>
<dbReference type="InterPro" id="IPR042197">
    <property type="entry name" value="Apaf_helical"/>
</dbReference>
<keyword evidence="1" id="KW-0677">Repeat</keyword>
<dbReference type="InterPro" id="IPR036388">
    <property type="entry name" value="WH-like_DNA-bd_sf"/>
</dbReference>
<dbReference type="Gene3D" id="1.10.10.10">
    <property type="entry name" value="Winged helix-like DNA-binding domain superfamily/Winged helix DNA-binding domain"/>
    <property type="match status" value="1"/>
</dbReference>
<reference evidence="3 4" key="1">
    <citation type="submission" date="2018-02" db="EMBL/GenBank/DDBJ databases">
        <title>Draft genome of wild Prunus yedoensis var. nudiflora.</title>
        <authorList>
            <person name="Baek S."/>
            <person name="Kim J.-H."/>
            <person name="Choi K."/>
            <person name="Kim G.-B."/>
            <person name="Cho A."/>
            <person name="Jang H."/>
            <person name="Shin C.-H."/>
            <person name="Yu H.-J."/>
            <person name="Mun J.-H."/>
        </authorList>
    </citation>
    <scope>NUCLEOTIDE SEQUENCE [LARGE SCALE GENOMIC DNA]</scope>
    <source>
        <strain evidence="4">cv. Jeju island</strain>
        <tissue evidence="3">Leaf</tissue>
    </source>
</reference>
<dbReference type="PRINTS" id="PR00364">
    <property type="entry name" value="DISEASERSIST"/>
</dbReference>
<proteinExistence type="predicted"/>